<feature type="domain" description="Amidohydrolase-related" evidence="1">
    <location>
        <begin position="65"/>
        <end position="406"/>
    </location>
</feature>
<accession>A0ABQ1R592</accession>
<reference evidence="3" key="1">
    <citation type="journal article" date="2019" name="Int. J. Syst. Evol. Microbiol.">
        <title>The Global Catalogue of Microorganisms (GCM) 10K type strain sequencing project: providing services to taxonomists for standard genome sequencing and annotation.</title>
        <authorList>
            <consortium name="The Broad Institute Genomics Platform"/>
            <consortium name="The Broad Institute Genome Sequencing Center for Infectious Disease"/>
            <person name="Wu L."/>
            <person name="Ma J."/>
        </authorList>
    </citation>
    <scope>NUCLEOTIDE SEQUENCE [LARGE SCALE GENOMIC DNA]</scope>
    <source>
        <strain evidence="3">CGMCC 1.12606</strain>
    </source>
</reference>
<keyword evidence="3" id="KW-1185">Reference proteome</keyword>
<proteinExistence type="predicted"/>
<name>A0ABQ1R592_9FLAO</name>
<dbReference type="PANTHER" id="PTHR43135:SF3">
    <property type="entry name" value="ALPHA-D-RIBOSE 1-METHYLPHOSPHONATE 5-TRIPHOSPHATE DIPHOSPHATASE"/>
    <property type="match status" value="1"/>
</dbReference>
<organism evidence="2 3">
    <name type="scientific">Muriicola marianensis</name>
    <dbReference type="NCBI Taxonomy" id="1324801"/>
    <lineage>
        <taxon>Bacteria</taxon>
        <taxon>Pseudomonadati</taxon>
        <taxon>Bacteroidota</taxon>
        <taxon>Flavobacteriia</taxon>
        <taxon>Flavobacteriales</taxon>
        <taxon>Flavobacteriaceae</taxon>
        <taxon>Muriicola</taxon>
    </lineage>
</organism>
<dbReference type="InterPro" id="IPR006680">
    <property type="entry name" value="Amidohydro-rel"/>
</dbReference>
<dbReference type="SUPFAM" id="SSF51338">
    <property type="entry name" value="Composite domain of metallo-dependent hydrolases"/>
    <property type="match status" value="1"/>
</dbReference>
<evidence type="ECO:0000313" key="3">
    <source>
        <dbReference type="Proteomes" id="UP000625780"/>
    </source>
</evidence>
<evidence type="ECO:0000313" key="2">
    <source>
        <dbReference type="EMBL" id="GGD58736.1"/>
    </source>
</evidence>
<dbReference type="InterPro" id="IPR032466">
    <property type="entry name" value="Metal_Hydrolase"/>
</dbReference>
<dbReference type="PANTHER" id="PTHR43135">
    <property type="entry name" value="ALPHA-D-RIBOSE 1-METHYLPHOSPHONATE 5-TRIPHOSPHATE DIPHOSPHATASE"/>
    <property type="match status" value="1"/>
</dbReference>
<dbReference type="Gene3D" id="2.30.40.10">
    <property type="entry name" value="Urease, subunit C, domain 1"/>
    <property type="match status" value="1"/>
</dbReference>
<gene>
    <name evidence="2" type="ORF">GCM10011361_26370</name>
</gene>
<dbReference type="CDD" id="cd01299">
    <property type="entry name" value="Met_dep_hydrolase_A"/>
    <property type="match status" value="1"/>
</dbReference>
<protein>
    <recommendedName>
        <fullName evidence="1">Amidohydrolase-related domain-containing protein</fullName>
    </recommendedName>
</protein>
<sequence>MGVLLLNSIAIFGQVLLKPDRVFDGVEVHTGWVVEIEGDRISFAGPEKQWKAKSGTQEIVLEGYTLLPGLIEGHSHLLLHPYNETSWNDQVLKESHAERAIRGSVHAERSLMAGITTMRDLGSEGAGYADVALKKTIDQGMIPGPRLLVAGPAIVATGAYGPKGFHEGVNVPLGAEPVSGKDEAIRAVRRQLGNGADFIKVYADYRWTPGAPSMPTFLPEELKAMVDAATSAGSYVVAHASTPEGIRRAVLAGVETIEHGDGGTREVFDLMKEKNVALCPTLAAGHAIERYRGWDPQNDPDTERIKNKKRSFRTALESGVTIAFGGDVGVYPHGENYRELELMVEYGMPAKDALRCATRTNAMVFHLENLGEIKEGFTADLIAVKGDPTLDIRLMREVYFVMKDGAVIRKP</sequence>
<dbReference type="InterPro" id="IPR057744">
    <property type="entry name" value="OTAase-like"/>
</dbReference>
<dbReference type="InterPro" id="IPR011059">
    <property type="entry name" value="Metal-dep_hydrolase_composite"/>
</dbReference>
<dbReference type="SUPFAM" id="SSF51556">
    <property type="entry name" value="Metallo-dependent hydrolases"/>
    <property type="match status" value="1"/>
</dbReference>
<dbReference type="InterPro" id="IPR051781">
    <property type="entry name" value="Metallo-dep_Hydrolase"/>
</dbReference>
<evidence type="ECO:0000259" key="1">
    <source>
        <dbReference type="Pfam" id="PF01979"/>
    </source>
</evidence>
<dbReference type="EMBL" id="BMFH01000002">
    <property type="protein sequence ID" value="GGD58736.1"/>
    <property type="molecule type" value="Genomic_DNA"/>
</dbReference>
<comment type="caution">
    <text evidence="2">The sequence shown here is derived from an EMBL/GenBank/DDBJ whole genome shotgun (WGS) entry which is preliminary data.</text>
</comment>
<dbReference type="Proteomes" id="UP000625780">
    <property type="component" value="Unassembled WGS sequence"/>
</dbReference>
<dbReference type="Pfam" id="PF01979">
    <property type="entry name" value="Amidohydro_1"/>
    <property type="match status" value="1"/>
</dbReference>
<dbReference type="Gene3D" id="3.20.20.140">
    <property type="entry name" value="Metal-dependent hydrolases"/>
    <property type="match status" value="1"/>
</dbReference>